<protein>
    <recommendedName>
        <fullName evidence="4">WHIM1 domain-containing protein</fullName>
    </recommendedName>
</protein>
<feature type="region of interest" description="Disordered" evidence="1">
    <location>
        <begin position="606"/>
        <end position="676"/>
    </location>
</feature>
<feature type="compositionally biased region" description="Basic and acidic residues" evidence="1">
    <location>
        <begin position="1"/>
        <end position="12"/>
    </location>
</feature>
<dbReference type="PANTHER" id="PTHR42107">
    <property type="entry name" value="YALI0D24453P"/>
    <property type="match status" value="1"/>
</dbReference>
<proteinExistence type="predicted"/>
<evidence type="ECO:0000313" key="3">
    <source>
        <dbReference type="Proteomes" id="UP000095009"/>
    </source>
</evidence>
<feature type="region of interest" description="Disordered" evidence="1">
    <location>
        <begin position="1"/>
        <end position="38"/>
    </location>
</feature>
<feature type="compositionally biased region" description="Polar residues" evidence="1">
    <location>
        <begin position="428"/>
        <end position="437"/>
    </location>
</feature>
<feature type="compositionally biased region" description="Low complexity" evidence="1">
    <location>
        <begin position="133"/>
        <end position="147"/>
    </location>
</feature>
<feature type="compositionally biased region" description="Acidic residues" evidence="1">
    <location>
        <begin position="438"/>
        <end position="452"/>
    </location>
</feature>
<feature type="compositionally biased region" description="Basic residues" evidence="1">
    <location>
        <begin position="666"/>
        <end position="676"/>
    </location>
</feature>
<gene>
    <name evidence="2" type="ORF">NADFUDRAFT_50273</name>
</gene>
<evidence type="ECO:0000313" key="2">
    <source>
        <dbReference type="EMBL" id="ODQ66357.1"/>
    </source>
</evidence>
<evidence type="ECO:0000256" key="1">
    <source>
        <dbReference type="SAM" id="MobiDB-lite"/>
    </source>
</evidence>
<feature type="region of interest" description="Disordered" evidence="1">
    <location>
        <begin position="66"/>
        <end position="159"/>
    </location>
</feature>
<feature type="compositionally biased region" description="Polar residues" evidence="1">
    <location>
        <begin position="13"/>
        <end position="30"/>
    </location>
</feature>
<accession>A0A1E3PNC3</accession>
<sequence>MDIDPNVDRDESTTPVPTSKLADSTNSLTPTIPPTSPELCSGTVISASNTALVKNATVATKLDASVGFGSTNSSSDNASLSNSTSSSNQAPPMNNTQSNQSTQKSIKSFFSSKTQSENKNSVTSRVAKLSADSTPEPTSDTTTTDGTTGEKPKQVRRRRKQAVLEVELEPEDVPWAVSKEPTTESELDLKRELIRSGTKTESKIENEKVSTKESQVVDLSETESKSYSGSELLVNSPDIAMIVMFLSRFHHLFTTTPLLSPQDLQHHLSQDGLSSVLESLICRLVTYTLNRKKPVENGKYRRALEELTVLAPSLGGIEDQPTPVEIIPSNESELHSMSPQDKLLFLRALVYWTLGASDAFKLLLSEVKQLPGYEVKKEERMAYDHLVVFPLGSDADRNRYFFIEGGEFDITTTRGQKGIPKVPTVANATKTSISSTEMDTENNENNEENNEGSIEFETETVAGMGQKKPLHESYLFLLQDPSLSKLAFLTDFQLYRERNRLTDHPEWVRVAYDAASLTQFLIKHASTGDDSPPAIKLRQKIQRLLPLIEQAELKRQRALLATERKRALESAAQRAREGDGIYLGRTRRNKRVDYREANDPKQIQEVVGDDDDGADECEMKEDEDAEDDGEEDEEDDMGVRKKRKISNEDYVDEESMAKGTTSNSGRLRRSARVKYF</sequence>
<dbReference type="OrthoDB" id="349045at2759"/>
<feature type="region of interest" description="Disordered" evidence="1">
    <location>
        <begin position="428"/>
        <end position="452"/>
    </location>
</feature>
<organism evidence="2 3">
    <name type="scientific">Nadsonia fulvescens var. elongata DSM 6958</name>
    <dbReference type="NCBI Taxonomy" id="857566"/>
    <lineage>
        <taxon>Eukaryota</taxon>
        <taxon>Fungi</taxon>
        <taxon>Dikarya</taxon>
        <taxon>Ascomycota</taxon>
        <taxon>Saccharomycotina</taxon>
        <taxon>Dipodascomycetes</taxon>
        <taxon>Dipodascales</taxon>
        <taxon>Dipodascales incertae sedis</taxon>
        <taxon>Nadsonia</taxon>
    </lineage>
</organism>
<name>A0A1E3PNC3_9ASCO</name>
<reference evidence="2 3" key="1">
    <citation type="journal article" date="2016" name="Proc. Natl. Acad. Sci. U.S.A.">
        <title>Comparative genomics of biotechnologically important yeasts.</title>
        <authorList>
            <person name="Riley R."/>
            <person name="Haridas S."/>
            <person name="Wolfe K.H."/>
            <person name="Lopes M.R."/>
            <person name="Hittinger C.T."/>
            <person name="Goeker M."/>
            <person name="Salamov A.A."/>
            <person name="Wisecaver J.H."/>
            <person name="Long T.M."/>
            <person name="Calvey C.H."/>
            <person name="Aerts A.L."/>
            <person name="Barry K.W."/>
            <person name="Choi C."/>
            <person name="Clum A."/>
            <person name="Coughlan A.Y."/>
            <person name="Deshpande S."/>
            <person name="Douglass A.P."/>
            <person name="Hanson S.J."/>
            <person name="Klenk H.-P."/>
            <person name="LaButti K.M."/>
            <person name="Lapidus A."/>
            <person name="Lindquist E.A."/>
            <person name="Lipzen A.M."/>
            <person name="Meier-Kolthoff J.P."/>
            <person name="Ohm R.A."/>
            <person name="Otillar R.P."/>
            <person name="Pangilinan J.L."/>
            <person name="Peng Y."/>
            <person name="Rokas A."/>
            <person name="Rosa C.A."/>
            <person name="Scheuner C."/>
            <person name="Sibirny A.A."/>
            <person name="Slot J.C."/>
            <person name="Stielow J.B."/>
            <person name="Sun H."/>
            <person name="Kurtzman C.P."/>
            <person name="Blackwell M."/>
            <person name="Grigoriev I.V."/>
            <person name="Jeffries T.W."/>
        </authorList>
    </citation>
    <scope>NUCLEOTIDE SEQUENCE [LARGE SCALE GENOMIC DNA]</scope>
    <source>
        <strain evidence="2 3">DSM 6958</strain>
    </source>
</reference>
<feature type="compositionally biased region" description="Polar residues" evidence="1">
    <location>
        <begin position="89"/>
        <end position="124"/>
    </location>
</feature>
<dbReference type="STRING" id="857566.A0A1E3PNC3"/>
<feature type="compositionally biased region" description="Acidic residues" evidence="1">
    <location>
        <begin position="607"/>
        <end position="636"/>
    </location>
</feature>
<keyword evidence="3" id="KW-1185">Reference proteome</keyword>
<feature type="compositionally biased region" description="Low complexity" evidence="1">
    <location>
        <begin position="70"/>
        <end position="88"/>
    </location>
</feature>
<evidence type="ECO:0008006" key="4">
    <source>
        <dbReference type="Google" id="ProtNLM"/>
    </source>
</evidence>
<dbReference type="PANTHER" id="PTHR42107:SF1">
    <property type="entry name" value="WHIM1 DOMAIN-CONTAINING PROTEIN"/>
    <property type="match status" value="1"/>
</dbReference>
<dbReference type="Proteomes" id="UP000095009">
    <property type="component" value="Unassembled WGS sequence"/>
</dbReference>
<dbReference type="EMBL" id="KV454408">
    <property type="protein sequence ID" value="ODQ66357.1"/>
    <property type="molecule type" value="Genomic_DNA"/>
</dbReference>
<dbReference type="AlphaFoldDB" id="A0A1E3PNC3"/>